<organism evidence="1">
    <name type="scientific">Sesamum radiatum</name>
    <name type="common">Black benniseed</name>
    <dbReference type="NCBI Taxonomy" id="300843"/>
    <lineage>
        <taxon>Eukaryota</taxon>
        <taxon>Viridiplantae</taxon>
        <taxon>Streptophyta</taxon>
        <taxon>Embryophyta</taxon>
        <taxon>Tracheophyta</taxon>
        <taxon>Spermatophyta</taxon>
        <taxon>Magnoliopsida</taxon>
        <taxon>eudicotyledons</taxon>
        <taxon>Gunneridae</taxon>
        <taxon>Pentapetalae</taxon>
        <taxon>asterids</taxon>
        <taxon>lamiids</taxon>
        <taxon>Lamiales</taxon>
        <taxon>Pedaliaceae</taxon>
        <taxon>Sesamum</taxon>
    </lineage>
</organism>
<dbReference type="EMBL" id="JACGWJ010000019">
    <property type="protein sequence ID" value="KAL0345375.1"/>
    <property type="molecule type" value="Genomic_DNA"/>
</dbReference>
<reference evidence="1" key="1">
    <citation type="submission" date="2020-06" db="EMBL/GenBank/DDBJ databases">
        <authorList>
            <person name="Li T."/>
            <person name="Hu X."/>
            <person name="Zhang T."/>
            <person name="Song X."/>
            <person name="Zhang H."/>
            <person name="Dai N."/>
            <person name="Sheng W."/>
            <person name="Hou X."/>
            <person name="Wei L."/>
        </authorList>
    </citation>
    <scope>NUCLEOTIDE SEQUENCE</scope>
    <source>
        <strain evidence="1">G02</strain>
        <tissue evidence="1">Leaf</tissue>
    </source>
</reference>
<accession>A0AAW2NNC3</accession>
<name>A0AAW2NNC3_SESRA</name>
<comment type="caution">
    <text evidence="1">The sequence shown here is derived from an EMBL/GenBank/DDBJ whole genome shotgun (WGS) entry which is preliminary data.</text>
</comment>
<dbReference type="AlphaFoldDB" id="A0AAW2NNC3"/>
<sequence>MLSSEGMSSNWQFRDMGPFAPQVQQSQSLKLSLARICARLKVLLVGVHPVDHASVRLDP</sequence>
<gene>
    <name evidence="1" type="ORF">Sradi_4368800</name>
</gene>
<evidence type="ECO:0000313" key="1">
    <source>
        <dbReference type="EMBL" id="KAL0345375.1"/>
    </source>
</evidence>
<reference evidence="1" key="2">
    <citation type="journal article" date="2024" name="Plant">
        <title>Genomic evolution and insights into agronomic trait innovations of Sesamum species.</title>
        <authorList>
            <person name="Miao H."/>
            <person name="Wang L."/>
            <person name="Qu L."/>
            <person name="Liu H."/>
            <person name="Sun Y."/>
            <person name="Le M."/>
            <person name="Wang Q."/>
            <person name="Wei S."/>
            <person name="Zheng Y."/>
            <person name="Lin W."/>
            <person name="Duan Y."/>
            <person name="Cao H."/>
            <person name="Xiong S."/>
            <person name="Wang X."/>
            <person name="Wei L."/>
            <person name="Li C."/>
            <person name="Ma Q."/>
            <person name="Ju M."/>
            <person name="Zhao R."/>
            <person name="Li G."/>
            <person name="Mu C."/>
            <person name="Tian Q."/>
            <person name="Mei H."/>
            <person name="Zhang T."/>
            <person name="Gao T."/>
            <person name="Zhang H."/>
        </authorList>
    </citation>
    <scope>NUCLEOTIDE SEQUENCE</scope>
    <source>
        <strain evidence="1">G02</strain>
    </source>
</reference>
<protein>
    <submittedName>
        <fullName evidence="1">Uncharacterized protein</fullName>
    </submittedName>
</protein>
<proteinExistence type="predicted"/>